<dbReference type="Proteomes" id="UP000475117">
    <property type="component" value="Chromosome"/>
</dbReference>
<dbReference type="InterPro" id="IPR048423">
    <property type="entry name" value="DRL_cat"/>
</dbReference>
<accession>A0A7T7JDS8</accession>
<keyword evidence="3" id="KW-1185">Reference proteome</keyword>
<dbReference type="CDD" id="cd11616">
    <property type="entry name" value="SAF_DH_OX_like"/>
    <property type="match status" value="1"/>
</dbReference>
<dbReference type="Pfam" id="PF21135">
    <property type="entry name" value="DRL_cat"/>
    <property type="match status" value="1"/>
</dbReference>
<evidence type="ECO:0000313" key="2">
    <source>
        <dbReference type="EMBL" id="QQL46389.1"/>
    </source>
</evidence>
<dbReference type="Gene3D" id="3.40.50.720">
    <property type="entry name" value="NAD(P)-binding Rossmann-like Domain"/>
    <property type="match status" value="1"/>
</dbReference>
<gene>
    <name evidence="2" type="ORF">G3M56_007150</name>
</gene>
<organism evidence="2 3">
    <name type="scientific">Sulfuriroseicoccus oceanibius</name>
    <dbReference type="NCBI Taxonomy" id="2707525"/>
    <lineage>
        <taxon>Bacteria</taxon>
        <taxon>Pseudomonadati</taxon>
        <taxon>Verrucomicrobiota</taxon>
        <taxon>Verrucomicrobiia</taxon>
        <taxon>Verrucomicrobiales</taxon>
        <taxon>Verrucomicrobiaceae</taxon>
        <taxon>Sulfuriroseicoccus</taxon>
    </lineage>
</organism>
<dbReference type="PANTHER" id="PTHR37850">
    <property type="entry name" value="STRU PROTEIN"/>
    <property type="match status" value="1"/>
</dbReference>
<dbReference type="AlphaFoldDB" id="A0A7T7JDS8"/>
<feature type="domain" description="Oxidoreductase DRL-like catalytic" evidence="1">
    <location>
        <begin position="87"/>
        <end position="246"/>
    </location>
</feature>
<sequence>MQPAKVLSRRPKDQFSGRVADLHTDSINELVDNCDLIVECSGDVHHATPIVDAAMNAGLPVVTMATEFHVTVGSYFAGKGLITEAEGDQPGCLAALHEEAVEMGFSPLVYGNIKGFLNHQPTVEDMEFWSNKQGISVPQVTSFTDGTKIQMEQAFVANGLKTDILTRGLSGIEGMGLEEGGNYLAERAEHHGKPISDYVLNGKLPPGVFITGRNEEADPNVLRYLKLGDGPFYTLIRPYHLCHLEIPRTIRRVLDGGGVLLNNTTTPTINVCAIAKKDIAAGTDVANAIGGQFFRGEATRIADEPNAVPIGLMDGCRVIRNLEAGQTVTLDDIELRDTQATQIWQSALRPQA</sequence>
<dbReference type="EMBL" id="CP066776">
    <property type="protein sequence ID" value="QQL46389.1"/>
    <property type="molecule type" value="Genomic_DNA"/>
</dbReference>
<evidence type="ECO:0000259" key="1">
    <source>
        <dbReference type="Pfam" id="PF21135"/>
    </source>
</evidence>
<dbReference type="PANTHER" id="PTHR37850:SF1">
    <property type="entry name" value="SAF DOMAIN PROTEIN"/>
    <property type="match status" value="1"/>
</dbReference>
<evidence type="ECO:0000313" key="3">
    <source>
        <dbReference type="Proteomes" id="UP000475117"/>
    </source>
</evidence>
<dbReference type="KEGG" id="soa:G3M56_007150"/>
<name>A0A7T7JDS8_9BACT</name>
<dbReference type="SUPFAM" id="SSF51735">
    <property type="entry name" value="NAD(P)-binding Rossmann-fold domains"/>
    <property type="match status" value="1"/>
</dbReference>
<proteinExistence type="predicted"/>
<protein>
    <submittedName>
        <fullName evidence="2">NAD(P)-dependent oxidoreductase</fullName>
    </submittedName>
</protein>
<reference evidence="2 3" key="1">
    <citation type="submission" date="2020-12" db="EMBL/GenBank/DDBJ databases">
        <title>Sulforoseuscoccus oceanibium gen. nov., sp. nov., a representative of the phylum Verrucomicrobia with special cytoplasmic membrane, and proposal of Sulforoseuscoccusaceae fam. nov.</title>
        <authorList>
            <person name="Xi F."/>
        </authorList>
    </citation>
    <scope>NUCLEOTIDE SEQUENCE [LARGE SCALE GENOMIC DNA]</scope>
    <source>
        <strain evidence="2 3">T37</strain>
    </source>
</reference>
<dbReference type="InterPro" id="IPR036291">
    <property type="entry name" value="NAD(P)-bd_dom_sf"/>
</dbReference>